<feature type="compositionally biased region" description="Basic and acidic residues" evidence="2">
    <location>
        <begin position="226"/>
        <end position="235"/>
    </location>
</feature>
<dbReference type="InterPro" id="IPR015267">
    <property type="entry name" value="PPP4R2"/>
</dbReference>
<feature type="region of interest" description="Disordered" evidence="2">
    <location>
        <begin position="211"/>
        <end position="235"/>
    </location>
</feature>
<dbReference type="Pfam" id="PF09184">
    <property type="entry name" value="PPP4R2"/>
    <property type="match status" value="1"/>
</dbReference>
<dbReference type="GO" id="GO:0019888">
    <property type="term" value="F:protein phosphatase regulator activity"/>
    <property type="evidence" value="ECO:0000318"/>
    <property type="project" value="GO_Central"/>
</dbReference>
<reference evidence="4" key="1">
    <citation type="journal article" date="2011" name="Genome Biol.">
        <title>Comparative genomics of the social amoebae Dictyostelium discoideum and Dictyostelium purpureum.</title>
        <authorList>
            <consortium name="US DOE Joint Genome Institute (JGI-PGF)"/>
            <person name="Sucgang R."/>
            <person name="Kuo A."/>
            <person name="Tian X."/>
            <person name="Salerno W."/>
            <person name="Parikh A."/>
            <person name="Feasley C.L."/>
            <person name="Dalin E."/>
            <person name="Tu H."/>
            <person name="Huang E."/>
            <person name="Barry K."/>
            <person name="Lindquist E."/>
            <person name="Shapiro H."/>
            <person name="Bruce D."/>
            <person name="Schmutz J."/>
            <person name="Salamov A."/>
            <person name="Fey P."/>
            <person name="Gaudet P."/>
            <person name="Anjard C."/>
            <person name="Babu M.M."/>
            <person name="Basu S."/>
            <person name="Bushmanova Y."/>
            <person name="van der Wel H."/>
            <person name="Katoh-Kurasawa M."/>
            <person name="Dinh C."/>
            <person name="Coutinho P.M."/>
            <person name="Saito T."/>
            <person name="Elias M."/>
            <person name="Schaap P."/>
            <person name="Kay R.R."/>
            <person name="Henrissat B."/>
            <person name="Eichinger L."/>
            <person name="Rivero F."/>
            <person name="Putnam N.H."/>
            <person name="West C.M."/>
            <person name="Loomis W.F."/>
            <person name="Chisholm R.L."/>
            <person name="Shaulsky G."/>
            <person name="Strassmann J.E."/>
            <person name="Queller D.C."/>
            <person name="Kuspa A."/>
            <person name="Grigoriev I.V."/>
        </authorList>
    </citation>
    <scope>NUCLEOTIDE SEQUENCE [LARGE SCALE GENOMIC DNA]</scope>
    <source>
        <strain evidence="4">QSDP1</strain>
    </source>
</reference>
<dbReference type="GeneID" id="10510381"/>
<dbReference type="VEuPathDB" id="AmoebaDB:DICPUDRAFT_85184"/>
<dbReference type="OMA" id="CAVEKMG"/>
<dbReference type="RefSeq" id="XP_003294733.1">
    <property type="nucleotide sequence ID" value="XM_003294685.1"/>
</dbReference>
<dbReference type="PANTHER" id="PTHR16487:SF0">
    <property type="entry name" value="PROTEIN PHOSPHATASE 4 REGULATORY SUBUNIT 2-RELATED"/>
    <property type="match status" value="1"/>
</dbReference>
<feature type="region of interest" description="Disordered" evidence="2">
    <location>
        <begin position="176"/>
        <end position="195"/>
    </location>
</feature>
<evidence type="ECO:0000256" key="2">
    <source>
        <dbReference type="SAM" id="MobiDB-lite"/>
    </source>
</evidence>
<proteinExistence type="inferred from homology"/>
<dbReference type="STRING" id="5786.F1A4Z0"/>
<dbReference type="KEGG" id="dpp:DICPUDRAFT_85184"/>
<dbReference type="PANTHER" id="PTHR16487">
    <property type="entry name" value="PPP4R2-RELATED PROTEIN"/>
    <property type="match status" value="1"/>
</dbReference>
<comment type="similarity">
    <text evidence="1">Belongs to the PPP4R2 family.</text>
</comment>
<name>F1A4Z0_DICPU</name>
<keyword evidence="4" id="KW-1185">Reference proteome</keyword>
<evidence type="ECO:0000313" key="4">
    <source>
        <dbReference type="Proteomes" id="UP000001064"/>
    </source>
</evidence>
<evidence type="ECO:0008006" key="5">
    <source>
        <dbReference type="Google" id="ProtNLM"/>
    </source>
</evidence>
<organism evidence="3 4">
    <name type="scientific">Dictyostelium purpureum</name>
    <name type="common">Slime mold</name>
    <dbReference type="NCBI Taxonomy" id="5786"/>
    <lineage>
        <taxon>Eukaryota</taxon>
        <taxon>Amoebozoa</taxon>
        <taxon>Evosea</taxon>
        <taxon>Eumycetozoa</taxon>
        <taxon>Dictyostelia</taxon>
        <taxon>Dictyosteliales</taxon>
        <taxon>Dictyosteliaceae</taxon>
        <taxon>Dictyostelium</taxon>
    </lineage>
</organism>
<sequence>MASVDYSENLKKSLEEFSKQENKTITPELEGVIDNISKTGITCYPWNILKDLFYFKLSEILDIFEKEYLEQSNISNLPNSPQSSPSNNVNLKDEEMAKIKNQVNTSGLLKMKKDFLQNFKDSKAAPFTIQRLCELIINYQMYKSFSKYLCAVEKMLNVSSLPHLTPEEVIEYNKNKNSSRISDNENNNSEAKDIPSIDTYAFSSSFTTSFPTATTTSASENNDTDQEMKDVENEK</sequence>
<evidence type="ECO:0000256" key="1">
    <source>
        <dbReference type="ARBA" id="ARBA00009207"/>
    </source>
</evidence>
<dbReference type="Proteomes" id="UP000001064">
    <property type="component" value="Unassembled WGS sequence"/>
</dbReference>
<dbReference type="GO" id="GO:0005634">
    <property type="term" value="C:nucleus"/>
    <property type="evidence" value="ECO:0000318"/>
    <property type="project" value="GO_Central"/>
</dbReference>
<evidence type="ECO:0000313" key="3">
    <source>
        <dbReference type="EMBL" id="EGC28743.1"/>
    </source>
</evidence>
<accession>F1A4Z0</accession>
<dbReference type="GO" id="GO:0030289">
    <property type="term" value="C:protein phosphatase 4 complex"/>
    <property type="evidence" value="ECO:0000318"/>
    <property type="project" value="GO_Central"/>
</dbReference>
<dbReference type="InParanoid" id="F1A4Z0"/>
<dbReference type="EMBL" id="GL871553">
    <property type="protein sequence ID" value="EGC28743.1"/>
    <property type="molecule type" value="Genomic_DNA"/>
</dbReference>
<dbReference type="AlphaFoldDB" id="F1A4Z0"/>
<gene>
    <name evidence="3" type="ORF">DICPUDRAFT_85184</name>
</gene>
<feature type="compositionally biased region" description="Polar residues" evidence="2">
    <location>
        <begin position="176"/>
        <end position="189"/>
    </location>
</feature>
<dbReference type="GO" id="GO:0005737">
    <property type="term" value="C:cytoplasm"/>
    <property type="evidence" value="ECO:0000318"/>
    <property type="project" value="GO_Central"/>
</dbReference>
<dbReference type="eggNOG" id="KOG3175">
    <property type="taxonomic scope" value="Eukaryota"/>
</dbReference>
<dbReference type="OrthoDB" id="18510at2759"/>
<protein>
    <recommendedName>
        <fullName evidence="5">PPP4R2</fullName>
    </recommendedName>
</protein>